<dbReference type="Proteomes" id="UP001500027">
    <property type="component" value="Unassembled WGS sequence"/>
</dbReference>
<protein>
    <submittedName>
        <fullName evidence="2">Uncharacterized protein</fullName>
    </submittedName>
</protein>
<evidence type="ECO:0000313" key="3">
    <source>
        <dbReference type="Proteomes" id="UP001500027"/>
    </source>
</evidence>
<keyword evidence="3" id="KW-1185">Reference proteome</keyword>
<proteinExistence type="predicted"/>
<keyword evidence="1" id="KW-0812">Transmembrane</keyword>
<evidence type="ECO:0000313" key="2">
    <source>
        <dbReference type="EMBL" id="GAA4267930.1"/>
    </source>
</evidence>
<name>A0ABP8E6S5_9FLAO</name>
<accession>A0ABP8E6S5</accession>
<feature type="transmembrane region" description="Helical" evidence="1">
    <location>
        <begin position="6"/>
        <end position="27"/>
    </location>
</feature>
<dbReference type="RefSeq" id="WP_139002069.1">
    <property type="nucleotide sequence ID" value="NZ_BAABAV010000001.1"/>
</dbReference>
<keyword evidence="1" id="KW-1133">Transmembrane helix</keyword>
<gene>
    <name evidence="2" type="ORF">GCM10022257_00310</name>
</gene>
<sequence>MTLKKWHKISILFLVLIASIGLIYYFNLSNRHKAIVKTRTLHFLKIIDSDWQKTKTNELLKFESPDLPVDGIYKSMEGPKAFNSFYLDQSKQDLLWMTGFKVEAKDGKTNQQRSNDFVCHMNVDYIEQEHHVRWNLLDRINSQYPRVISLSHGVESVDFPEGYGFPFFSDERFFVITQVLNHNVKDSIFLVKHDISIKYKKEKTIKPLLPKTVYMMLPFDENDPYSIEGKDLGKSCIPVETKNHTYFDKDGRALSGHWKLFKGKQSFSFDATQQLALKDTMRLHQITPHLHPFAEQFVLKDITSNTIIYKCDVTNHKGKIGLTKTPTFSSKDGTLMYPNHKYEITLLTNNTTDELQDMMASMFLFFHDEEMEMKISEFYDER</sequence>
<dbReference type="EMBL" id="BAABAV010000001">
    <property type="protein sequence ID" value="GAA4267930.1"/>
    <property type="molecule type" value="Genomic_DNA"/>
</dbReference>
<keyword evidence="1" id="KW-0472">Membrane</keyword>
<reference evidence="3" key="1">
    <citation type="journal article" date="2019" name="Int. J. Syst. Evol. Microbiol.">
        <title>The Global Catalogue of Microorganisms (GCM) 10K type strain sequencing project: providing services to taxonomists for standard genome sequencing and annotation.</title>
        <authorList>
            <consortium name="The Broad Institute Genomics Platform"/>
            <consortium name="The Broad Institute Genome Sequencing Center for Infectious Disease"/>
            <person name="Wu L."/>
            <person name="Ma J."/>
        </authorList>
    </citation>
    <scope>NUCLEOTIDE SEQUENCE [LARGE SCALE GENOMIC DNA]</scope>
    <source>
        <strain evidence="3">JCM 17452</strain>
    </source>
</reference>
<evidence type="ECO:0000256" key="1">
    <source>
        <dbReference type="SAM" id="Phobius"/>
    </source>
</evidence>
<organism evidence="2 3">
    <name type="scientific">Hyunsoonleella aestuarii</name>
    <dbReference type="NCBI Taxonomy" id="912802"/>
    <lineage>
        <taxon>Bacteria</taxon>
        <taxon>Pseudomonadati</taxon>
        <taxon>Bacteroidota</taxon>
        <taxon>Flavobacteriia</taxon>
        <taxon>Flavobacteriales</taxon>
        <taxon>Flavobacteriaceae</taxon>
    </lineage>
</organism>
<comment type="caution">
    <text evidence="2">The sequence shown here is derived from an EMBL/GenBank/DDBJ whole genome shotgun (WGS) entry which is preliminary data.</text>
</comment>